<gene>
    <name evidence="1" type="ORF">KQP761_LOCUS19853</name>
</gene>
<organism evidence="1 2">
    <name type="scientific">Rotaria magnacalcarata</name>
    <dbReference type="NCBI Taxonomy" id="392030"/>
    <lineage>
        <taxon>Eukaryota</taxon>
        <taxon>Metazoa</taxon>
        <taxon>Spiralia</taxon>
        <taxon>Gnathifera</taxon>
        <taxon>Rotifera</taxon>
        <taxon>Eurotatoria</taxon>
        <taxon>Bdelloidea</taxon>
        <taxon>Philodinida</taxon>
        <taxon>Philodinidae</taxon>
        <taxon>Rotaria</taxon>
    </lineage>
</organism>
<feature type="non-terminal residue" evidence="1">
    <location>
        <position position="26"/>
    </location>
</feature>
<protein>
    <submittedName>
        <fullName evidence="1">Uncharacterized protein</fullName>
    </submittedName>
</protein>
<accession>A0A815Z201</accession>
<comment type="caution">
    <text evidence="1">The sequence shown here is derived from an EMBL/GenBank/DDBJ whole genome shotgun (WGS) entry which is preliminary data.</text>
</comment>
<dbReference type="Proteomes" id="UP000663834">
    <property type="component" value="Unassembled WGS sequence"/>
</dbReference>
<reference evidence="1" key="1">
    <citation type="submission" date="2021-02" db="EMBL/GenBank/DDBJ databases">
        <authorList>
            <person name="Nowell W R."/>
        </authorList>
    </citation>
    <scope>NUCLEOTIDE SEQUENCE</scope>
</reference>
<evidence type="ECO:0000313" key="1">
    <source>
        <dbReference type="EMBL" id="CAF1577908.1"/>
    </source>
</evidence>
<sequence length="26" mass="2820">MYISTSFKKSLPNFTAPITTTTMAPA</sequence>
<evidence type="ECO:0000313" key="2">
    <source>
        <dbReference type="Proteomes" id="UP000663834"/>
    </source>
</evidence>
<dbReference type="EMBL" id="CAJNOW010010243">
    <property type="protein sequence ID" value="CAF1577908.1"/>
    <property type="molecule type" value="Genomic_DNA"/>
</dbReference>
<proteinExistence type="predicted"/>
<dbReference type="AlphaFoldDB" id="A0A815Z201"/>
<name>A0A815Z201_9BILA</name>